<feature type="region of interest" description="Disordered" evidence="5">
    <location>
        <begin position="375"/>
        <end position="401"/>
    </location>
</feature>
<evidence type="ECO:0000259" key="6">
    <source>
        <dbReference type="Pfam" id="PF01494"/>
    </source>
</evidence>
<sequence length="401" mass="42152">MRDRRSSGVGAGIGGLAAAVGLRAAGWDVTVLERDADTRGAGAGISLWSNGLRALDLLGVGDTIRAHGPLTGQGGIRTGTGRWLSRSSGERLHTDNDLGVLILHRAELHSCLLAALPRGAVRTGATVVDVEQTDSSATVIHRTEHAGQQRLTAALVVVADGVRSRVRAAILPRAGAPAYAGFTAWRGVTGDRCALPRQSESWGRGAVFGLTQLPDGRVYWFATANERPGGRHADERAEVLRRFGSWHPPIGEIVRSTDPEAVLRHDIYSHPRPLAEFTLGRVALLGDAAHAVTPNLGQGGGLALEDAVVLASELAGDGPVSRALARYDAARRPRAERISALSQRIGRLAQAENPILTTLRDTLVALTPSTVSARSLARTAAWRPPSPGPGGSGPMRQDDAS</sequence>
<reference evidence="7 8" key="1">
    <citation type="submission" date="2016-09" db="EMBL/GenBank/DDBJ databases">
        <title>Pseudonocardia autotrophica DSM535, a candidate organism with high potential of specific P450 cytochromes.</title>
        <authorList>
            <person name="Grumaz C."/>
            <person name="Vainshtein Y."/>
            <person name="Kirstahler P."/>
            <person name="Sohn K."/>
        </authorList>
    </citation>
    <scope>NUCLEOTIDE SEQUENCE [LARGE SCALE GENOMIC DNA]</scope>
    <source>
        <strain evidence="7 8">DSM 535</strain>
    </source>
</reference>
<keyword evidence="2" id="KW-0285">Flavoprotein</keyword>
<dbReference type="OrthoDB" id="4568714at2"/>
<dbReference type="EC" id="1.14.13.113" evidence="7"/>
<dbReference type="GO" id="GO:0071949">
    <property type="term" value="F:FAD binding"/>
    <property type="evidence" value="ECO:0007669"/>
    <property type="project" value="InterPro"/>
</dbReference>
<dbReference type="GO" id="GO:0102099">
    <property type="term" value="F:FAD-dependent urate hydroxylase activity"/>
    <property type="evidence" value="ECO:0007669"/>
    <property type="project" value="UniProtKB-EC"/>
</dbReference>
<evidence type="ECO:0000256" key="3">
    <source>
        <dbReference type="ARBA" id="ARBA00022827"/>
    </source>
</evidence>
<evidence type="ECO:0000256" key="1">
    <source>
        <dbReference type="ARBA" id="ARBA00001974"/>
    </source>
</evidence>
<protein>
    <submittedName>
        <fullName evidence="7">FAD-dependent urate hydroxylase</fullName>
        <ecNumber evidence="7">1.14.13.113</ecNumber>
    </submittedName>
</protein>
<evidence type="ECO:0000313" key="8">
    <source>
        <dbReference type="Proteomes" id="UP000194360"/>
    </source>
</evidence>
<organism evidence="7 8">
    <name type="scientific">Pseudonocardia autotrophica</name>
    <name type="common">Amycolata autotrophica</name>
    <name type="synonym">Nocardia autotrophica</name>
    <dbReference type="NCBI Taxonomy" id="2074"/>
    <lineage>
        <taxon>Bacteria</taxon>
        <taxon>Bacillati</taxon>
        <taxon>Actinomycetota</taxon>
        <taxon>Actinomycetes</taxon>
        <taxon>Pseudonocardiales</taxon>
        <taxon>Pseudonocardiaceae</taxon>
        <taxon>Pseudonocardia</taxon>
    </lineage>
</organism>
<dbReference type="InterPro" id="IPR002938">
    <property type="entry name" value="FAD-bd"/>
</dbReference>
<dbReference type="PANTHER" id="PTHR46496:SF1">
    <property type="entry name" value="ZEAXANTHIN EPOXIDASE, CHLOROPLASTIC"/>
    <property type="match status" value="1"/>
</dbReference>
<keyword evidence="8" id="KW-1185">Reference proteome</keyword>
<comment type="cofactor">
    <cofactor evidence="1">
        <name>FAD</name>
        <dbReference type="ChEBI" id="CHEBI:57692"/>
    </cofactor>
</comment>
<dbReference type="Pfam" id="PF01494">
    <property type="entry name" value="FAD_binding_3"/>
    <property type="match status" value="1"/>
</dbReference>
<dbReference type="InterPro" id="IPR036188">
    <property type="entry name" value="FAD/NAD-bd_sf"/>
</dbReference>
<gene>
    <name evidence="7" type="primary">hpxO_2</name>
    <name evidence="7" type="ORF">BG845_04080</name>
</gene>
<dbReference type="SUPFAM" id="SSF51905">
    <property type="entry name" value="FAD/NAD(P)-binding domain"/>
    <property type="match status" value="1"/>
</dbReference>
<evidence type="ECO:0000256" key="2">
    <source>
        <dbReference type="ARBA" id="ARBA00022630"/>
    </source>
</evidence>
<keyword evidence="4 7" id="KW-0560">Oxidoreductase</keyword>
<dbReference type="EMBL" id="MIGB01000023">
    <property type="protein sequence ID" value="OSY38319.1"/>
    <property type="molecule type" value="Genomic_DNA"/>
</dbReference>
<dbReference type="STRING" id="2074.BG845_04080"/>
<dbReference type="AlphaFoldDB" id="A0A1Y2MTK9"/>
<dbReference type="Proteomes" id="UP000194360">
    <property type="component" value="Unassembled WGS sequence"/>
</dbReference>
<dbReference type="PANTHER" id="PTHR46496">
    <property type="match status" value="1"/>
</dbReference>
<evidence type="ECO:0000313" key="7">
    <source>
        <dbReference type="EMBL" id="OSY38319.1"/>
    </source>
</evidence>
<comment type="caution">
    <text evidence="7">The sequence shown here is derived from an EMBL/GenBank/DDBJ whole genome shotgun (WGS) entry which is preliminary data.</text>
</comment>
<name>A0A1Y2MTK9_PSEAH</name>
<proteinExistence type="predicted"/>
<keyword evidence="3" id="KW-0274">FAD</keyword>
<dbReference type="RefSeq" id="WP_158092225.1">
    <property type="nucleotide sequence ID" value="NZ_AP018920.1"/>
</dbReference>
<feature type="domain" description="FAD-binding" evidence="6">
    <location>
        <begin position="9"/>
        <end position="338"/>
    </location>
</feature>
<accession>A0A1Y2MTK9</accession>
<evidence type="ECO:0000256" key="4">
    <source>
        <dbReference type="ARBA" id="ARBA00023002"/>
    </source>
</evidence>
<dbReference type="PRINTS" id="PR00420">
    <property type="entry name" value="RNGMNOXGNASE"/>
</dbReference>
<evidence type="ECO:0000256" key="5">
    <source>
        <dbReference type="SAM" id="MobiDB-lite"/>
    </source>
</evidence>
<dbReference type="Gene3D" id="3.50.50.60">
    <property type="entry name" value="FAD/NAD(P)-binding domain"/>
    <property type="match status" value="1"/>
</dbReference>